<dbReference type="SUPFAM" id="SSF57850">
    <property type="entry name" value="RING/U-box"/>
    <property type="match status" value="1"/>
</dbReference>
<feature type="compositionally biased region" description="Polar residues" evidence="5">
    <location>
        <begin position="21"/>
        <end position="35"/>
    </location>
</feature>
<dbReference type="PANTHER" id="PTHR14155">
    <property type="entry name" value="RING FINGER DOMAIN-CONTAINING"/>
    <property type="match status" value="1"/>
</dbReference>
<evidence type="ECO:0000256" key="4">
    <source>
        <dbReference type="PROSITE-ProRule" id="PRU00175"/>
    </source>
</evidence>
<evidence type="ECO:0000259" key="6">
    <source>
        <dbReference type="PROSITE" id="PS50089"/>
    </source>
</evidence>
<dbReference type="Gene3D" id="3.30.40.10">
    <property type="entry name" value="Zinc/RING finger domain, C3HC4 (zinc finger)"/>
    <property type="match status" value="1"/>
</dbReference>
<dbReference type="PROSITE" id="PS50089">
    <property type="entry name" value="ZF_RING_2"/>
    <property type="match status" value="1"/>
</dbReference>
<evidence type="ECO:0000256" key="5">
    <source>
        <dbReference type="SAM" id="MobiDB-lite"/>
    </source>
</evidence>
<evidence type="ECO:0000313" key="7">
    <source>
        <dbReference type="EMBL" id="KAH7275640.1"/>
    </source>
</evidence>
<dbReference type="OrthoDB" id="8062037at2759"/>
<comment type="caution">
    <text evidence="7">The sequence shown here is derived from an EMBL/GenBank/DDBJ whole genome shotgun (WGS) entry which is preliminary data.</text>
</comment>
<gene>
    <name evidence="7" type="ORF">B0J15DRAFT_21063</name>
</gene>
<dbReference type="InterPro" id="IPR053238">
    <property type="entry name" value="RING-H2_zinc_finger"/>
</dbReference>
<dbReference type="EMBL" id="JAGTJS010000001">
    <property type="protein sequence ID" value="KAH7275640.1"/>
    <property type="molecule type" value="Genomic_DNA"/>
</dbReference>
<dbReference type="InterPro" id="IPR001841">
    <property type="entry name" value="Znf_RING"/>
</dbReference>
<sequence length="208" mass="23115">MAEECTRRTRKRYLRTRASDKNSAPPSTQPHQTIGSGSWLRSKVLPAFSSWFQTHRIYNPQESFFPFPKITFLIDRPPKLECQICRQAYCKIKSDTELVDDTTFSMMPCGHVACSRCLDKWLRRHDSCPFCRSCLKYPGCGQRSGEAIDKGGFASLAANTPGPGLDPASLRAVPPRKLIESGGGEVPAGHARVSRGKTTLPRDWGGGR</sequence>
<name>A0A9P9L6A9_FUSSL</name>
<accession>A0A9P9L6A9</accession>
<dbReference type="Pfam" id="PF13639">
    <property type="entry name" value="zf-RING_2"/>
    <property type="match status" value="1"/>
</dbReference>
<evidence type="ECO:0000313" key="8">
    <source>
        <dbReference type="Proteomes" id="UP000736672"/>
    </source>
</evidence>
<proteinExistence type="predicted"/>
<dbReference type="AlphaFoldDB" id="A0A9P9L6A9"/>
<dbReference type="GO" id="GO:0008270">
    <property type="term" value="F:zinc ion binding"/>
    <property type="evidence" value="ECO:0007669"/>
    <property type="project" value="UniProtKB-KW"/>
</dbReference>
<dbReference type="InterPro" id="IPR013083">
    <property type="entry name" value="Znf_RING/FYVE/PHD"/>
</dbReference>
<feature type="region of interest" description="Disordered" evidence="5">
    <location>
        <begin position="179"/>
        <end position="208"/>
    </location>
</feature>
<protein>
    <recommendedName>
        <fullName evidence="6">RING-type domain-containing protein</fullName>
    </recommendedName>
</protein>
<dbReference type="PANTHER" id="PTHR14155:SF627">
    <property type="entry name" value="OS06G0192800 PROTEIN"/>
    <property type="match status" value="1"/>
</dbReference>
<evidence type="ECO:0000256" key="2">
    <source>
        <dbReference type="ARBA" id="ARBA00022771"/>
    </source>
</evidence>
<keyword evidence="1" id="KW-0479">Metal-binding</keyword>
<keyword evidence="3" id="KW-0862">Zinc</keyword>
<reference evidence="7" key="1">
    <citation type="journal article" date="2021" name="Nat. Commun.">
        <title>Genetic determinants of endophytism in the Arabidopsis root mycobiome.</title>
        <authorList>
            <person name="Mesny F."/>
            <person name="Miyauchi S."/>
            <person name="Thiergart T."/>
            <person name="Pickel B."/>
            <person name="Atanasova L."/>
            <person name="Karlsson M."/>
            <person name="Huettel B."/>
            <person name="Barry K.W."/>
            <person name="Haridas S."/>
            <person name="Chen C."/>
            <person name="Bauer D."/>
            <person name="Andreopoulos W."/>
            <person name="Pangilinan J."/>
            <person name="LaButti K."/>
            <person name="Riley R."/>
            <person name="Lipzen A."/>
            <person name="Clum A."/>
            <person name="Drula E."/>
            <person name="Henrissat B."/>
            <person name="Kohler A."/>
            <person name="Grigoriev I.V."/>
            <person name="Martin F.M."/>
            <person name="Hacquard S."/>
        </authorList>
    </citation>
    <scope>NUCLEOTIDE SEQUENCE</scope>
    <source>
        <strain evidence="7">FSSC 5 MPI-SDFR-AT-0091</strain>
    </source>
</reference>
<feature type="domain" description="RING-type" evidence="6">
    <location>
        <begin position="82"/>
        <end position="132"/>
    </location>
</feature>
<feature type="region of interest" description="Disordered" evidence="5">
    <location>
        <begin position="14"/>
        <end position="35"/>
    </location>
</feature>
<evidence type="ECO:0000256" key="3">
    <source>
        <dbReference type="ARBA" id="ARBA00022833"/>
    </source>
</evidence>
<dbReference type="SMART" id="SM00184">
    <property type="entry name" value="RING"/>
    <property type="match status" value="1"/>
</dbReference>
<organism evidence="7 8">
    <name type="scientific">Fusarium solani</name>
    <name type="common">Filamentous fungus</name>
    <dbReference type="NCBI Taxonomy" id="169388"/>
    <lineage>
        <taxon>Eukaryota</taxon>
        <taxon>Fungi</taxon>
        <taxon>Dikarya</taxon>
        <taxon>Ascomycota</taxon>
        <taxon>Pezizomycotina</taxon>
        <taxon>Sordariomycetes</taxon>
        <taxon>Hypocreomycetidae</taxon>
        <taxon>Hypocreales</taxon>
        <taxon>Nectriaceae</taxon>
        <taxon>Fusarium</taxon>
        <taxon>Fusarium solani species complex</taxon>
    </lineage>
</organism>
<evidence type="ECO:0000256" key="1">
    <source>
        <dbReference type="ARBA" id="ARBA00022723"/>
    </source>
</evidence>
<dbReference type="Proteomes" id="UP000736672">
    <property type="component" value="Unassembled WGS sequence"/>
</dbReference>
<keyword evidence="2 4" id="KW-0863">Zinc-finger</keyword>
<keyword evidence="8" id="KW-1185">Reference proteome</keyword>